<dbReference type="PIRSF" id="PIRSF000714">
    <property type="entry name" value="HIT"/>
    <property type="match status" value="1"/>
</dbReference>
<dbReference type="InterPro" id="IPR011146">
    <property type="entry name" value="HIT-like"/>
</dbReference>
<dbReference type="GO" id="GO:0016787">
    <property type="term" value="F:hydrolase activity"/>
    <property type="evidence" value="ECO:0007669"/>
    <property type="project" value="UniProtKB-KW"/>
</dbReference>
<accession>A0A330LLL2</accession>
<keyword evidence="3" id="KW-0378">Hydrolase</keyword>
<evidence type="ECO:0000259" key="2">
    <source>
        <dbReference type="PROSITE" id="PS51084"/>
    </source>
</evidence>
<dbReference type="SUPFAM" id="SSF54197">
    <property type="entry name" value="HIT-like"/>
    <property type="match status" value="1"/>
</dbReference>
<protein>
    <submittedName>
        <fullName evidence="3">Diadenosine tetraphosphate hydrolase</fullName>
    </submittedName>
</protein>
<sequence length="143" mass="15857">MTQFVLHPQLAADTSLVGEFPLCQVLLANDGNFPWLILVPKINNISEFHELTDEQQVQFLSESNAVSKLLKDGLSADKINIAALGNMVPQLHIHHVARFKHDACWPKPIWGQIPAISRTAQQTLQLVTMISSKLQAGFVTHKG</sequence>
<evidence type="ECO:0000256" key="1">
    <source>
        <dbReference type="PROSITE-ProRule" id="PRU00464"/>
    </source>
</evidence>
<dbReference type="KEGG" id="mya:MORIYA_0393"/>
<dbReference type="PROSITE" id="PS51084">
    <property type="entry name" value="HIT_2"/>
    <property type="match status" value="1"/>
</dbReference>
<comment type="caution">
    <text evidence="1">Lacks conserved residue(s) required for the propagation of feature annotation.</text>
</comment>
<dbReference type="Gene3D" id="3.30.428.10">
    <property type="entry name" value="HIT-like"/>
    <property type="match status" value="1"/>
</dbReference>
<dbReference type="InterPro" id="IPR026026">
    <property type="entry name" value="HIT_Hint"/>
</dbReference>
<dbReference type="InterPro" id="IPR036265">
    <property type="entry name" value="HIT-like_sf"/>
</dbReference>
<feature type="domain" description="HIT" evidence="2">
    <location>
        <begin position="3"/>
        <end position="105"/>
    </location>
</feature>
<gene>
    <name evidence="3" type="ORF">MORIYA_0393</name>
</gene>
<evidence type="ECO:0000313" key="4">
    <source>
        <dbReference type="Proteomes" id="UP000250163"/>
    </source>
</evidence>
<proteinExistence type="predicted"/>
<dbReference type="Pfam" id="PF01230">
    <property type="entry name" value="HIT"/>
    <property type="match status" value="1"/>
</dbReference>
<name>A0A330LLL2_9GAMM</name>
<dbReference type="EMBL" id="LS483250">
    <property type="protein sequence ID" value="SQD76871.1"/>
    <property type="molecule type" value="Genomic_DNA"/>
</dbReference>
<dbReference type="RefSeq" id="WP_112712228.1">
    <property type="nucleotide sequence ID" value="NZ_LS483250.1"/>
</dbReference>
<keyword evidence="4" id="KW-1185">Reference proteome</keyword>
<organism evidence="3 4">
    <name type="scientific">Moritella yayanosii</name>
    <dbReference type="NCBI Taxonomy" id="69539"/>
    <lineage>
        <taxon>Bacteria</taxon>
        <taxon>Pseudomonadati</taxon>
        <taxon>Pseudomonadota</taxon>
        <taxon>Gammaproteobacteria</taxon>
        <taxon>Alteromonadales</taxon>
        <taxon>Moritellaceae</taxon>
        <taxon>Moritella</taxon>
    </lineage>
</organism>
<reference evidence="4" key="1">
    <citation type="submission" date="2018-05" db="EMBL/GenBank/DDBJ databases">
        <authorList>
            <person name="Cea G.-C."/>
            <person name="William W."/>
        </authorList>
    </citation>
    <scope>NUCLEOTIDE SEQUENCE [LARGE SCALE GENOMIC DNA]</scope>
    <source>
        <strain evidence="4">DB21MT 5</strain>
    </source>
</reference>
<dbReference type="OrthoDB" id="9799145at2"/>
<evidence type="ECO:0000313" key="3">
    <source>
        <dbReference type="EMBL" id="SQD76871.1"/>
    </source>
</evidence>
<dbReference type="Proteomes" id="UP000250163">
    <property type="component" value="Chromosome MORIYA"/>
</dbReference>
<dbReference type="AlphaFoldDB" id="A0A330LLL2"/>